<comment type="caution">
    <text evidence="1">The sequence shown here is derived from an EMBL/GenBank/DDBJ whole genome shotgun (WGS) entry which is preliminary data.</text>
</comment>
<dbReference type="Proteomes" id="UP001224622">
    <property type="component" value="Unassembled WGS sequence"/>
</dbReference>
<organism evidence="1 2">
    <name type="scientific">Serratia fonticola</name>
    <dbReference type="NCBI Taxonomy" id="47917"/>
    <lineage>
        <taxon>Bacteria</taxon>
        <taxon>Pseudomonadati</taxon>
        <taxon>Pseudomonadota</taxon>
        <taxon>Gammaproteobacteria</taxon>
        <taxon>Enterobacterales</taxon>
        <taxon>Yersiniaceae</taxon>
        <taxon>Serratia</taxon>
    </lineage>
</organism>
<proteinExistence type="predicted"/>
<protein>
    <submittedName>
        <fullName evidence="1">Uncharacterized protein</fullName>
    </submittedName>
</protein>
<evidence type="ECO:0000313" key="1">
    <source>
        <dbReference type="EMBL" id="MDQ9126577.1"/>
    </source>
</evidence>
<accession>A0AAJ2D6S6</accession>
<dbReference type="AlphaFoldDB" id="A0AAJ2D6S6"/>
<name>A0AAJ2D6S6_SERFO</name>
<dbReference type="EMBL" id="JAVIGA010000007">
    <property type="protein sequence ID" value="MDQ9126577.1"/>
    <property type="molecule type" value="Genomic_DNA"/>
</dbReference>
<evidence type="ECO:0000313" key="2">
    <source>
        <dbReference type="Proteomes" id="UP001224622"/>
    </source>
</evidence>
<dbReference type="RefSeq" id="WP_309047186.1">
    <property type="nucleotide sequence ID" value="NZ_JAVIGA010000007.1"/>
</dbReference>
<sequence>MSSDNPFNLKLLQAINDWQIKTTTSRGKKLKKLSANLPKEFRKCERVCYRKLELEKSGVFSLVAKSMLKEKISSWSPSVDVVKKFKFGVSLDIENEQSFIIRCNPKSSEVILNLEVVYGSELFNSAVSQHENSIKNISKGIRAYGNSQKEVILEVEHVDQSHIYMIGGCSSPVSMVYAPQVFPRLQDGDTVAVYKDYRYFCIFKWVEPERTGMALARTLQKSGVIIPYNVFSKKYGLDYGTQN</sequence>
<gene>
    <name evidence="1" type="ORF">RDT67_09050</name>
</gene>
<reference evidence="1" key="1">
    <citation type="submission" date="2023-08" db="EMBL/GenBank/DDBJ databases">
        <title>The Comparative Genomic Analysis of Yersiniaceae from Polar Regions.</title>
        <authorList>
            <person name="Goncharov A."/>
            <person name="Aslanov B."/>
            <person name="Kolodzhieva V."/>
            <person name="Azarov D."/>
            <person name="Mochov A."/>
            <person name="Lebedeva E."/>
        </authorList>
    </citation>
    <scope>NUCLEOTIDE SEQUENCE</scope>
    <source>
        <strain evidence="1">Vf</strain>
    </source>
</reference>